<evidence type="ECO:0000313" key="2">
    <source>
        <dbReference type="EMBL" id="MYM92392.1"/>
    </source>
</evidence>
<evidence type="ECO:0000256" key="1">
    <source>
        <dbReference type="SAM" id="Phobius"/>
    </source>
</evidence>
<keyword evidence="1" id="KW-0812">Transmembrane</keyword>
<protein>
    <submittedName>
        <fullName evidence="2">Uncharacterized protein</fullName>
    </submittedName>
</protein>
<evidence type="ECO:0000313" key="3">
    <source>
        <dbReference type="Proteomes" id="UP000447355"/>
    </source>
</evidence>
<reference evidence="2" key="1">
    <citation type="submission" date="2019-12" db="EMBL/GenBank/DDBJ databases">
        <title>Novel species isolated from a subtropical stream in China.</title>
        <authorList>
            <person name="Lu H."/>
        </authorList>
    </citation>
    <scope>NUCLEOTIDE SEQUENCE [LARGE SCALE GENOMIC DNA]</scope>
    <source>
        <strain evidence="2">FT81W</strain>
    </source>
</reference>
<sequence>MDMRIYVSKPVFYGLLYAAIYGTLVLLLSFPAIYLMIRPHVDFMYAWKGVFDGTASGIICFNIIGFWHGWTRAKNSQS</sequence>
<dbReference type="RefSeq" id="WP_161081663.1">
    <property type="nucleotide sequence ID" value="NZ_WWCX01000001.1"/>
</dbReference>
<dbReference type="Proteomes" id="UP000447355">
    <property type="component" value="Unassembled WGS sequence"/>
</dbReference>
<gene>
    <name evidence="2" type="ORF">GTP90_00795</name>
</gene>
<accession>A0A845GG64</accession>
<keyword evidence="1" id="KW-0472">Membrane</keyword>
<feature type="transmembrane region" description="Helical" evidence="1">
    <location>
        <begin position="12"/>
        <end position="37"/>
    </location>
</feature>
<dbReference type="AlphaFoldDB" id="A0A845GG64"/>
<dbReference type="EMBL" id="WWCX01000001">
    <property type="protein sequence ID" value="MYM92392.1"/>
    <property type="molecule type" value="Genomic_DNA"/>
</dbReference>
<organism evidence="2 3">
    <name type="scientific">Duganella vulcania</name>
    <dbReference type="NCBI Taxonomy" id="2692166"/>
    <lineage>
        <taxon>Bacteria</taxon>
        <taxon>Pseudomonadati</taxon>
        <taxon>Pseudomonadota</taxon>
        <taxon>Betaproteobacteria</taxon>
        <taxon>Burkholderiales</taxon>
        <taxon>Oxalobacteraceae</taxon>
        <taxon>Telluria group</taxon>
        <taxon>Duganella</taxon>
    </lineage>
</organism>
<name>A0A845GG64_9BURK</name>
<proteinExistence type="predicted"/>
<comment type="caution">
    <text evidence="2">The sequence shown here is derived from an EMBL/GenBank/DDBJ whole genome shotgun (WGS) entry which is preliminary data.</text>
</comment>
<keyword evidence="1" id="KW-1133">Transmembrane helix</keyword>
<feature type="transmembrane region" description="Helical" evidence="1">
    <location>
        <begin position="49"/>
        <end position="70"/>
    </location>
</feature>